<proteinExistence type="inferred from homology"/>
<evidence type="ECO:0000313" key="3">
    <source>
        <dbReference type="EMBL" id="MFD2256689.1"/>
    </source>
</evidence>
<keyword evidence="4" id="KW-1185">Reference proteome</keyword>
<dbReference type="PRINTS" id="PR00081">
    <property type="entry name" value="GDHRDH"/>
</dbReference>
<dbReference type="EC" id="1.-.-.-" evidence="3"/>
<dbReference type="GO" id="GO:0016491">
    <property type="term" value="F:oxidoreductase activity"/>
    <property type="evidence" value="ECO:0007669"/>
    <property type="project" value="UniProtKB-KW"/>
</dbReference>
<gene>
    <name evidence="3" type="ORF">ACFSSA_08375</name>
</gene>
<evidence type="ECO:0000256" key="2">
    <source>
        <dbReference type="ARBA" id="ARBA00023002"/>
    </source>
</evidence>
<name>A0ABW5D8I1_9BACT</name>
<dbReference type="RefSeq" id="WP_386819979.1">
    <property type="nucleotide sequence ID" value="NZ_JBHUIT010000011.1"/>
</dbReference>
<evidence type="ECO:0000313" key="4">
    <source>
        <dbReference type="Proteomes" id="UP001597375"/>
    </source>
</evidence>
<dbReference type="InterPro" id="IPR036291">
    <property type="entry name" value="NAD(P)-bd_dom_sf"/>
</dbReference>
<reference evidence="4" key="1">
    <citation type="journal article" date="2019" name="Int. J. Syst. Evol. Microbiol.">
        <title>The Global Catalogue of Microorganisms (GCM) 10K type strain sequencing project: providing services to taxonomists for standard genome sequencing and annotation.</title>
        <authorList>
            <consortium name="The Broad Institute Genomics Platform"/>
            <consortium name="The Broad Institute Genome Sequencing Center for Infectious Disease"/>
            <person name="Wu L."/>
            <person name="Ma J."/>
        </authorList>
    </citation>
    <scope>NUCLEOTIDE SEQUENCE [LARGE SCALE GENOMIC DNA]</scope>
    <source>
        <strain evidence="4">CGMCC 4.7106</strain>
    </source>
</reference>
<dbReference type="PANTHER" id="PTHR44196">
    <property type="entry name" value="DEHYDROGENASE/REDUCTASE SDR FAMILY MEMBER 7B"/>
    <property type="match status" value="1"/>
</dbReference>
<accession>A0ABW5D8I1</accession>
<keyword evidence="2 3" id="KW-0560">Oxidoreductase</keyword>
<dbReference type="CDD" id="cd05233">
    <property type="entry name" value="SDR_c"/>
    <property type="match status" value="1"/>
</dbReference>
<evidence type="ECO:0000256" key="1">
    <source>
        <dbReference type="ARBA" id="ARBA00006484"/>
    </source>
</evidence>
<organism evidence="3 4">
    <name type="scientific">Luteolibacter algae</name>
    <dbReference type="NCBI Taxonomy" id="454151"/>
    <lineage>
        <taxon>Bacteria</taxon>
        <taxon>Pseudomonadati</taxon>
        <taxon>Verrucomicrobiota</taxon>
        <taxon>Verrucomicrobiia</taxon>
        <taxon>Verrucomicrobiales</taxon>
        <taxon>Verrucomicrobiaceae</taxon>
        <taxon>Luteolibacter</taxon>
    </lineage>
</organism>
<dbReference type="Gene3D" id="3.40.50.720">
    <property type="entry name" value="NAD(P)-binding Rossmann-like Domain"/>
    <property type="match status" value="1"/>
</dbReference>
<dbReference type="EMBL" id="JBHUIT010000011">
    <property type="protein sequence ID" value="MFD2256689.1"/>
    <property type="molecule type" value="Genomic_DNA"/>
</dbReference>
<dbReference type="InterPro" id="IPR002347">
    <property type="entry name" value="SDR_fam"/>
</dbReference>
<comment type="similarity">
    <text evidence="1">Belongs to the short-chain dehydrogenases/reductases (SDR) family.</text>
</comment>
<dbReference type="SUPFAM" id="SSF51735">
    <property type="entry name" value="NAD(P)-binding Rossmann-fold domains"/>
    <property type="match status" value="1"/>
</dbReference>
<dbReference type="PANTHER" id="PTHR44196:SF1">
    <property type="entry name" value="DEHYDROGENASE_REDUCTASE SDR FAMILY MEMBER 7B"/>
    <property type="match status" value="1"/>
</dbReference>
<dbReference type="Pfam" id="PF00106">
    <property type="entry name" value="adh_short"/>
    <property type="match status" value="1"/>
</dbReference>
<sequence length="273" mass="30443">MSADIKRRVVVTGASSGIGREIAIMLAQPGVCLWIFGRGPERLKATGDLAREKGAEVQTVILDFSHIDELTEILNVNFPEDLPIDSVYLAAGMTSFGEFQYLKSEDLELLYKVNLLSPIQMCHHFYRHMIARKSGEIVLVSSLSAFTGYPTASFYATTKAGLLGLYKSLVYEGKCHGVSVVHVAVGYVNSSIYKNAIYRNTTYERTMKSIKKLGFAILEPREAAQKIVRGVERGKTNFATPAYATLMKWIAPRVPRLVNLVHRRMLKIHNSIL</sequence>
<comment type="caution">
    <text evidence="3">The sequence shown here is derived from an EMBL/GenBank/DDBJ whole genome shotgun (WGS) entry which is preliminary data.</text>
</comment>
<dbReference type="Proteomes" id="UP001597375">
    <property type="component" value="Unassembled WGS sequence"/>
</dbReference>
<protein>
    <submittedName>
        <fullName evidence="3">SDR family NAD(P)-dependent oxidoreductase</fullName>
        <ecNumber evidence="3">1.-.-.-</ecNumber>
    </submittedName>
</protein>